<dbReference type="InterPro" id="IPR011042">
    <property type="entry name" value="6-blade_b-propeller_TolB-like"/>
</dbReference>
<reference evidence="2 3" key="1">
    <citation type="journal article" date="2016" name="Nat. Commun.">
        <title>Thousands of microbial genomes shed light on interconnected biogeochemical processes in an aquifer system.</title>
        <authorList>
            <person name="Anantharaman K."/>
            <person name="Brown C.T."/>
            <person name="Hug L.A."/>
            <person name="Sharon I."/>
            <person name="Castelle C.J."/>
            <person name="Probst A.J."/>
            <person name="Thomas B.C."/>
            <person name="Singh A."/>
            <person name="Wilkins M.J."/>
            <person name="Karaoz U."/>
            <person name="Brodie E.L."/>
            <person name="Williams K.H."/>
            <person name="Hubbard S.S."/>
            <person name="Banfield J.F."/>
        </authorList>
    </citation>
    <scope>NUCLEOTIDE SEQUENCE [LARGE SCALE GENOMIC DNA]</scope>
    <source>
        <strain evidence="3">RIFCSPLOWO2_12_FULL_64_10</strain>
    </source>
</reference>
<dbReference type="PANTHER" id="PTHR36842">
    <property type="entry name" value="PROTEIN TOLB HOMOLOG"/>
    <property type="match status" value="1"/>
</dbReference>
<evidence type="ECO:0000313" key="2">
    <source>
        <dbReference type="EMBL" id="OGG45961.1"/>
    </source>
</evidence>
<dbReference type="InterPro" id="IPR011659">
    <property type="entry name" value="WD40"/>
</dbReference>
<organism evidence="2 3">
    <name type="scientific">Handelsmanbacteria sp. (strain RIFCSPLOWO2_12_FULL_64_10)</name>
    <dbReference type="NCBI Taxonomy" id="1817868"/>
    <lineage>
        <taxon>Bacteria</taxon>
        <taxon>Candidatus Handelsmaniibacteriota</taxon>
    </lineage>
</organism>
<comment type="similarity">
    <text evidence="1">Belongs to the TolB family.</text>
</comment>
<dbReference type="AlphaFoldDB" id="A0A1F6CAB2"/>
<dbReference type="Proteomes" id="UP000178606">
    <property type="component" value="Unassembled WGS sequence"/>
</dbReference>
<dbReference type="PANTHER" id="PTHR36842:SF1">
    <property type="entry name" value="PROTEIN TOLB"/>
    <property type="match status" value="1"/>
</dbReference>
<evidence type="ECO:0000256" key="1">
    <source>
        <dbReference type="ARBA" id="ARBA00009820"/>
    </source>
</evidence>
<protein>
    <recommendedName>
        <fullName evidence="4">Lipoprotein LpqB beta-propeller domain-containing protein</fullName>
    </recommendedName>
</protein>
<sequence>MVAGVGLAVHQHTLRQSGLTPNVPVAAPQFGGRLLYTRDGGLWTLNLADGVATEVAAAPELGQVTAARWSPDGRSMVYAVHEVRNRRTPVSTVIVAAADGSNPRPVVGSEDASTFYQLPAWARDGQHIYVVHTAQNVKRIEEVELATGVAKAVVDELGQFDVSPDGRWLVVARSTNTGIGLLLVDLATGAQRDLVGEQDFDLISSPRFDPGSQIILFTGAGRAGAQVSRSGGVGGLPGPEIALAHGIPMDLFSMPVGGGTPRRVARVNLDDPTTSWSPDGSNAALFSYEALQIVRLADGSLTPLLTPGGFGSVDWAR</sequence>
<dbReference type="Gene3D" id="2.120.10.30">
    <property type="entry name" value="TolB, C-terminal domain"/>
    <property type="match status" value="1"/>
</dbReference>
<accession>A0A1F6CAB2</accession>
<evidence type="ECO:0000313" key="3">
    <source>
        <dbReference type="Proteomes" id="UP000178606"/>
    </source>
</evidence>
<evidence type="ECO:0008006" key="4">
    <source>
        <dbReference type="Google" id="ProtNLM"/>
    </source>
</evidence>
<dbReference type="Pfam" id="PF07676">
    <property type="entry name" value="PD40"/>
    <property type="match status" value="1"/>
</dbReference>
<dbReference type="SUPFAM" id="SSF82171">
    <property type="entry name" value="DPP6 N-terminal domain-like"/>
    <property type="match status" value="1"/>
</dbReference>
<comment type="caution">
    <text evidence="2">The sequence shown here is derived from an EMBL/GenBank/DDBJ whole genome shotgun (WGS) entry which is preliminary data.</text>
</comment>
<name>A0A1F6CAB2_HANXR</name>
<dbReference type="EMBL" id="MFKF01000353">
    <property type="protein sequence ID" value="OGG45961.1"/>
    <property type="molecule type" value="Genomic_DNA"/>
</dbReference>
<gene>
    <name evidence="2" type="ORF">A3F84_11620</name>
</gene>
<proteinExistence type="inferred from homology"/>